<protein>
    <recommendedName>
        <fullName evidence="1">Flagellin N-terminal domain-containing protein</fullName>
    </recommendedName>
</protein>
<dbReference type="Pfam" id="PF00669">
    <property type="entry name" value="Flagellin_N"/>
    <property type="match status" value="1"/>
</dbReference>
<gene>
    <name evidence="2" type="ORF">S01H1_77625</name>
</gene>
<reference evidence="2" key="1">
    <citation type="journal article" date="2014" name="Front. Microbiol.">
        <title>High frequency of phylogenetically diverse reductive dehalogenase-homologous genes in deep subseafloor sedimentary metagenomes.</title>
        <authorList>
            <person name="Kawai M."/>
            <person name="Futagami T."/>
            <person name="Toyoda A."/>
            <person name="Takaki Y."/>
            <person name="Nishi S."/>
            <person name="Hori S."/>
            <person name="Arai W."/>
            <person name="Tsubouchi T."/>
            <person name="Morono Y."/>
            <person name="Uchiyama I."/>
            <person name="Ito T."/>
            <person name="Fujiyama A."/>
            <person name="Inagaki F."/>
            <person name="Takami H."/>
        </authorList>
    </citation>
    <scope>NUCLEOTIDE SEQUENCE</scope>
    <source>
        <strain evidence="2">Expedition CK06-06</strain>
    </source>
</reference>
<proteinExistence type="predicted"/>
<organism evidence="2">
    <name type="scientific">marine sediment metagenome</name>
    <dbReference type="NCBI Taxonomy" id="412755"/>
    <lineage>
        <taxon>unclassified sequences</taxon>
        <taxon>metagenomes</taxon>
        <taxon>ecological metagenomes</taxon>
    </lineage>
</organism>
<dbReference type="EMBL" id="BARS01052185">
    <property type="protein sequence ID" value="GAG52023.1"/>
    <property type="molecule type" value="Genomic_DNA"/>
</dbReference>
<dbReference type="AlphaFoldDB" id="X0YUP2"/>
<feature type="domain" description="Flagellin N-terminal" evidence="1">
    <location>
        <begin position="13"/>
        <end position="71"/>
    </location>
</feature>
<accession>X0YUP2</accession>
<dbReference type="InterPro" id="IPR001029">
    <property type="entry name" value="Flagellin_N"/>
</dbReference>
<sequence length="73" mass="8354">MGSVIGIPTTRVSDLFIRQRLMSQVQADQLDLFKIQMQLSTGYRFNVPSEDADAAQRVISLQRLLERKDQVET</sequence>
<evidence type="ECO:0000313" key="2">
    <source>
        <dbReference type="EMBL" id="GAG52023.1"/>
    </source>
</evidence>
<evidence type="ECO:0000259" key="1">
    <source>
        <dbReference type="Pfam" id="PF00669"/>
    </source>
</evidence>
<feature type="non-terminal residue" evidence="2">
    <location>
        <position position="73"/>
    </location>
</feature>
<dbReference type="SUPFAM" id="SSF64518">
    <property type="entry name" value="Phase 1 flagellin"/>
    <property type="match status" value="1"/>
</dbReference>
<comment type="caution">
    <text evidence="2">The sequence shown here is derived from an EMBL/GenBank/DDBJ whole genome shotgun (WGS) entry which is preliminary data.</text>
</comment>
<name>X0YUP2_9ZZZZ</name>